<keyword evidence="1" id="KW-0862">Zinc</keyword>
<feature type="region of interest" description="Disordered" evidence="2">
    <location>
        <begin position="773"/>
        <end position="800"/>
    </location>
</feature>
<keyword evidence="1" id="KW-0863">Zinc-finger</keyword>
<proteinExistence type="predicted"/>
<feature type="compositionally biased region" description="Polar residues" evidence="2">
    <location>
        <begin position="460"/>
        <end position="478"/>
    </location>
</feature>
<dbReference type="InterPro" id="IPR001878">
    <property type="entry name" value="Znf_CCHC"/>
</dbReference>
<keyword evidence="1" id="KW-0479">Metal-binding</keyword>
<dbReference type="GeneID" id="134290912"/>
<evidence type="ECO:0000313" key="4">
    <source>
        <dbReference type="EnsemblMetazoa" id="AALFPA23_023534.P35008"/>
    </source>
</evidence>
<evidence type="ECO:0000256" key="1">
    <source>
        <dbReference type="PROSITE-ProRule" id="PRU00047"/>
    </source>
</evidence>
<keyword evidence="5" id="KW-1185">Reference proteome</keyword>
<evidence type="ECO:0000259" key="3">
    <source>
        <dbReference type="PROSITE" id="PS50158"/>
    </source>
</evidence>
<dbReference type="PANTHER" id="PTHR47331:SF5">
    <property type="entry name" value="RIBONUCLEASE H"/>
    <property type="match status" value="1"/>
</dbReference>
<dbReference type="Pfam" id="PF03564">
    <property type="entry name" value="DUF1759"/>
    <property type="match status" value="1"/>
</dbReference>
<feature type="domain" description="CCHC-type" evidence="3">
    <location>
        <begin position="399"/>
        <end position="414"/>
    </location>
</feature>
<feature type="region of interest" description="Disordered" evidence="2">
    <location>
        <begin position="440"/>
        <end position="478"/>
    </location>
</feature>
<dbReference type="Proteomes" id="UP000069940">
    <property type="component" value="Unassembled WGS sequence"/>
</dbReference>
<dbReference type="InterPro" id="IPR021109">
    <property type="entry name" value="Peptidase_aspartic_dom_sf"/>
</dbReference>
<evidence type="ECO:0000313" key="5">
    <source>
        <dbReference type="Proteomes" id="UP000069940"/>
    </source>
</evidence>
<dbReference type="PROSITE" id="PS50158">
    <property type="entry name" value="ZF_CCHC"/>
    <property type="match status" value="1"/>
</dbReference>
<protein>
    <recommendedName>
        <fullName evidence="3">CCHC-type domain-containing protein</fullName>
    </recommendedName>
</protein>
<reference evidence="4" key="2">
    <citation type="submission" date="2025-05" db="UniProtKB">
        <authorList>
            <consortium name="EnsemblMetazoa"/>
        </authorList>
    </citation>
    <scope>IDENTIFICATION</scope>
    <source>
        <strain evidence="4">Foshan</strain>
    </source>
</reference>
<accession>A0ABM2A1B4</accession>
<dbReference type="Gene3D" id="2.40.70.10">
    <property type="entry name" value="Acid Proteases"/>
    <property type="match status" value="1"/>
</dbReference>
<sequence length="832" mass="93492">MPLEHSPKKTTNDPANDVVNFRLQQNASNEHQMEIAADTATMTTIKSLSRQRHHVLNKVFRIKDSLDRQLGLSDLEVLLCNLQSAYAEFAGFHSQIVAVIPDEAMEQEEETYVRFEALYNFTFAGVKKRIMDQHVQPAPQVVIHQQPLKAPIPTFDGDYAHWPKFKAVFQDVIALSRDSDAVKLYHLDKALVGAAAGVLDTKTLNEGNYEQAWRILSDRYENQRMIVETHIRGLLSLKKMTSQSSKELQRLVDDCTKHVESLEYQNQPLSGVSELVVVYLLTSALDDSTRLQWEQSLASSTDLPEYNETVNFLKSQCKVLERWEAARSTTTIETNFEPKQSSTESNLPSQQVLATTTESQEPKDKCDFCRGLHLNYQCNKLNALSANDRMEKVKAAGICFNCLRRGHQVKNCPSPKSCRKCQCRHHTQLHDDDANVTSSFKSTAASTIPDDNLEQARESVASTSNPIPTSEQPLPTSCSCQNTQSTKTVLLLTAVILVSDETGQQQKCRVLLDSGSQVNFISEKMVNSLGIRRRPADVSITGINNIRTTARDKIEVSIKSRCSDFRTRLECLVIPQVTGTIPSKSFDTANWNIPADIQMADPAFFRADSIDMLIGAELFYKLLKPGHIIIDERLPELRESHFGWLVAGVIQSVPSSDNIQYSQLASIEDVADSTYKFSVEEESETTSMSSNEQQYDEHFVSTCYHESQGRSPKQFQRITAQFRPDVRRLVLGDQADLDVNRCQSSDQIQPYTHRYPSGVQSTPDVRWRWYQSRGKTHASPAPVSSSQQSPTPAGRRPMNRPFLNFARTRPVTKPSLTSAGTPAVSLPASFQF</sequence>
<dbReference type="EnsemblMetazoa" id="AALFPA23_023534.R35008">
    <property type="protein sequence ID" value="AALFPA23_023534.P35008"/>
    <property type="gene ID" value="AALFPA23_023534"/>
</dbReference>
<reference evidence="5" key="1">
    <citation type="journal article" date="2015" name="Proc. Natl. Acad. Sci. U.S.A.">
        <title>Genome sequence of the Asian Tiger mosquito, Aedes albopictus, reveals insights into its biology, genetics, and evolution.</title>
        <authorList>
            <person name="Chen X.G."/>
            <person name="Jiang X."/>
            <person name="Gu J."/>
            <person name="Xu M."/>
            <person name="Wu Y."/>
            <person name="Deng Y."/>
            <person name="Zhang C."/>
            <person name="Bonizzoni M."/>
            <person name="Dermauw W."/>
            <person name="Vontas J."/>
            <person name="Armbruster P."/>
            <person name="Huang X."/>
            <person name="Yang Y."/>
            <person name="Zhang H."/>
            <person name="He W."/>
            <person name="Peng H."/>
            <person name="Liu Y."/>
            <person name="Wu K."/>
            <person name="Chen J."/>
            <person name="Lirakis M."/>
            <person name="Topalis P."/>
            <person name="Van Leeuwen T."/>
            <person name="Hall A.B."/>
            <person name="Jiang X."/>
            <person name="Thorpe C."/>
            <person name="Mueller R.L."/>
            <person name="Sun C."/>
            <person name="Waterhouse R.M."/>
            <person name="Yan G."/>
            <person name="Tu Z.J."/>
            <person name="Fang X."/>
            <person name="James A.A."/>
        </authorList>
    </citation>
    <scope>NUCLEOTIDE SEQUENCE [LARGE SCALE GENOMIC DNA]</scope>
    <source>
        <strain evidence="5">Foshan</strain>
    </source>
</reference>
<feature type="compositionally biased region" description="Low complexity" evidence="2">
    <location>
        <begin position="778"/>
        <end position="793"/>
    </location>
</feature>
<dbReference type="SMART" id="SM00343">
    <property type="entry name" value="ZnF_C2HC"/>
    <property type="match status" value="1"/>
</dbReference>
<dbReference type="CDD" id="cd00303">
    <property type="entry name" value="retropepsin_like"/>
    <property type="match status" value="1"/>
</dbReference>
<organism evidence="4 5">
    <name type="scientific">Aedes albopictus</name>
    <name type="common">Asian tiger mosquito</name>
    <name type="synonym">Stegomyia albopicta</name>
    <dbReference type="NCBI Taxonomy" id="7160"/>
    <lineage>
        <taxon>Eukaryota</taxon>
        <taxon>Metazoa</taxon>
        <taxon>Ecdysozoa</taxon>
        <taxon>Arthropoda</taxon>
        <taxon>Hexapoda</taxon>
        <taxon>Insecta</taxon>
        <taxon>Pterygota</taxon>
        <taxon>Neoptera</taxon>
        <taxon>Endopterygota</taxon>
        <taxon>Diptera</taxon>
        <taxon>Nematocera</taxon>
        <taxon>Culicoidea</taxon>
        <taxon>Culicidae</taxon>
        <taxon>Culicinae</taxon>
        <taxon>Aedini</taxon>
        <taxon>Aedes</taxon>
        <taxon>Stegomyia</taxon>
    </lineage>
</organism>
<feature type="region of interest" description="Disordered" evidence="2">
    <location>
        <begin position="335"/>
        <end position="358"/>
    </location>
</feature>
<dbReference type="RefSeq" id="XP_062714124.1">
    <property type="nucleotide sequence ID" value="XM_062858140.1"/>
</dbReference>
<dbReference type="PANTHER" id="PTHR47331">
    <property type="entry name" value="PHD-TYPE DOMAIN-CONTAINING PROTEIN"/>
    <property type="match status" value="1"/>
</dbReference>
<evidence type="ECO:0000256" key="2">
    <source>
        <dbReference type="SAM" id="MobiDB-lite"/>
    </source>
</evidence>
<name>A0ABM2A1B4_AEDAL</name>
<dbReference type="InterPro" id="IPR005312">
    <property type="entry name" value="DUF1759"/>
</dbReference>